<dbReference type="InterPro" id="IPR018936">
    <property type="entry name" value="PI3/4_kinase_CS"/>
</dbReference>
<dbReference type="SMART" id="SM00146">
    <property type="entry name" value="PI3Kc"/>
    <property type="match status" value="1"/>
</dbReference>
<dbReference type="OrthoDB" id="10264149at2759"/>
<dbReference type="CDD" id="cd05167">
    <property type="entry name" value="PI4Kc_III_alpha"/>
    <property type="match status" value="1"/>
</dbReference>
<keyword evidence="3" id="KW-0808">Transferase</keyword>
<dbReference type="CDD" id="cd00871">
    <property type="entry name" value="PI4Ka"/>
    <property type="match status" value="1"/>
</dbReference>
<dbReference type="Gene3D" id="1.25.40.70">
    <property type="entry name" value="Phosphatidylinositol 3-kinase, accessory domain (PIK)"/>
    <property type="match status" value="1"/>
</dbReference>
<dbReference type="GO" id="GO:0048015">
    <property type="term" value="P:phosphatidylinositol-mediated signaling"/>
    <property type="evidence" value="ECO:0007669"/>
    <property type="project" value="TreeGrafter"/>
</dbReference>
<dbReference type="InterPro" id="IPR015433">
    <property type="entry name" value="PI3/4_kinase"/>
</dbReference>
<dbReference type="FunFam" id="1.25.40.70:FF:000002">
    <property type="entry name" value="Phosphatidylinositol 4-kinase, catalytic, alpha"/>
    <property type="match status" value="1"/>
</dbReference>
<dbReference type="InterPro" id="IPR042236">
    <property type="entry name" value="PI3K_accessory_sf"/>
</dbReference>
<dbReference type="InterPro" id="IPR011009">
    <property type="entry name" value="Kinase-like_dom_sf"/>
</dbReference>
<comment type="caution">
    <text evidence="7">The sequence shown here is derived from an EMBL/GenBank/DDBJ whole genome shotgun (WGS) entry which is preliminary data.</text>
</comment>
<dbReference type="PROSITE" id="PS51545">
    <property type="entry name" value="PIK_HELICAL"/>
    <property type="match status" value="1"/>
</dbReference>
<dbReference type="SUPFAM" id="SSF48371">
    <property type="entry name" value="ARM repeat"/>
    <property type="match status" value="1"/>
</dbReference>
<feature type="domain" description="PIK helical" evidence="6">
    <location>
        <begin position="1593"/>
        <end position="1780"/>
    </location>
</feature>
<evidence type="ECO:0000259" key="6">
    <source>
        <dbReference type="PROSITE" id="PS51545"/>
    </source>
</evidence>
<dbReference type="PANTHER" id="PTHR10048:SF15">
    <property type="entry name" value="PHOSPHATIDYLINOSITOL 4-KINASE ALPHA"/>
    <property type="match status" value="1"/>
</dbReference>
<dbReference type="PROSITE" id="PS00916">
    <property type="entry name" value="PI3_4_KINASE_2"/>
    <property type="match status" value="1"/>
</dbReference>
<dbReference type="Gene3D" id="1.10.1070.11">
    <property type="entry name" value="Phosphatidylinositol 3-/4-kinase, catalytic domain"/>
    <property type="match status" value="1"/>
</dbReference>
<dbReference type="GO" id="GO:0046854">
    <property type="term" value="P:phosphatidylinositol phosphate biosynthetic process"/>
    <property type="evidence" value="ECO:0007669"/>
    <property type="project" value="InterPro"/>
</dbReference>
<evidence type="ECO:0000256" key="3">
    <source>
        <dbReference type="ARBA" id="ARBA00022679"/>
    </source>
</evidence>
<dbReference type="FunFam" id="3.30.1010.10:FF:000009">
    <property type="entry name" value="Phosphatidylinositol 4-kinase, catalytic, alpha"/>
    <property type="match status" value="1"/>
</dbReference>
<dbReference type="SMART" id="SM00145">
    <property type="entry name" value="PI3Ka"/>
    <property type="match status" value="1"/>
</dbReference>
<dbReference type="InterPro" id="IPR036940">
    <property type="entry name" value="PI3/4_kinase_cat_sf"/>
</dbReference>
<gene>
    <name evidence="7" type="ORF">GSTENG00025301001</name>
</gene>
<dbReference type="InterPro" id="IPR016024">
    <property type="entry name" value="ARM-type_fold"/>
</dbReference>
<sequence length="2216" mass="248942">MCPVDFRGVYQLDERRRDAVIALGIFLVESDLQVLHNISSLLTKHRMKVALVRYSCVTRVTCHVLPLQHKDVIVPYLLGLLKGLPKVQWIEESSEHKGREKLPVAENFTFSLVTLLSDVAQRDETLRGKILETIMDIMQVLQMICKNPEAQDKGAEGMAYFHQIPLLTVCQGDTLRRKGPSLSSPSQQVEDKNSGNVSKVEVCMRDLGFLRRQASPERACLTPSSPADPSAQYFEGRDASVDLLSFQETALGVCGTALRDGFLLSSGSYLPDGSAWTPTTTSPPSAPVSLCLHSSLAAALGSFTCPWICYDSSSTWLVEQFVSEQFLKSLDDGLGEVLELNPGLHLHYKTFSDPLYVAIFKMLRDTLYNLKDLQTDYVKEVHDFVLEQFSSSQSELQRILHDVEYLQSELSPLKLRCQANAACVDIMVWAVTEEQGAENLCTKLSEKLQSKTSSKVIIAHMPLLICCLQGLGRLCERFPVVAHSVTMSLRDFLVVPSPVLVKLYKYHSQYTPGGSEIKIHVTNEHSQSTLSAHSSKKSQPSMYEQLRDIAIDNICRSVHHNATRVSHTHTRLSVALIHYGICVLLCRCLKAGLTMDNVIVEAFLASLSNRLYIYQENDKDAHLIPDHTIRALGHIAVALRDTPRVMEPILQILQQKFCQPPSQLDVLIIDQLGCMVITGNQYIYQEVWNLFQQISVKASSMVYSTKDYKDHGYRHCSLAVINALGNIAANLQAEQMVDELLVNLLELFVQLGLEGKRASERASDKGPALKASSSAGNLGVLIPVIAVLTKRLPPIKEAKPRLQKLFRDFWLYSVVMGFAVEGSGLWPAEWYEGVCEIATKSPLLTFPSGEPLRSELQYNSALKNDTVTAAELNDLRSTIINLLDPPPEVAALVNKLDFAMSTYLLSVYRLEYMRMLYSLDSDRFQVMFRYFEDRAIQKDKSGMMQCVVAVSDKVFEVFLQMMVDKPKTKAHEEELERHAQFLLVNFNHIHKRIRRVADKYLSGLAETFPHLLWSGRVLRTMLDILQTLSLSLSADIHKDQPYYDIPDTPHRITVPDTYEARESIVKDFAARCGEILKEAMKWAPSVTKSHLQVPPFKASKDRKCHVNTEVMSKTSPHPSSSSSSSSVPFQEYLNKHQNWVSGLSQHTGLAMATESILHFAGYNRQSTTLGSTQLTERPACVKKDYSNFMASLNLRNRYAGEVSGMIHFAQAVRGLSDLSQLMIKQMGEALDSGQPEAFTEAMFKLAALLISSKECDPQLLHHLCWSPLKMFTAHGMETAIACWEWLLAARVGVEVAFMREMAGAWQMTVELKKGLFSDTQVEADPLAASEESQPIPCPPDITPHHIWLEFLVQRFEIAKYSSADQVEIFGTLLQRSLSLNVGGVNSSLNRHVAAIGPRFRLLTLGLALLHSDVLTNATVRNVLREKIYSTAFDYFSGAPKFPTQGDKNLREDISIMIRFYASILSDKKYLAACHLVPPDNQDPSLNSLSVMNAADLRSNMDSSSRSQQGGQGWINTYPLSSGVSTASKKSGTSKKSNRGTQLHKYYMKRRTLLLALLASEIERLMTWYNPLSTQELAISMEQSVETSIANWRSKYISLTEKQWKDNVNLAWDISPYLAIQLPTRFKNDAIVAEVTRLVRMDPGAVSDVPEAVKFLVTWHTIDADSPELSHILCWAPADPPTGLSYFSSMYPPHPLTAQYGVKVLRSFPPDAILFYIPQIVQALRYDKMGYVREYILWAAQTSQLLAHQFIWNMKTNIFVDEEGHHKDPDIGDLLEQMVEEITSSLSGPAKDFYQREFDFFNKITNVSAIIKPVPKGEERKRACLKALSDIKVQQGCYLPSNPEAVVLDIDYKSRTPMQSAAKAPYLAKFKVKRCGVSELEREGLRCASDSTDEQNSDGSSRVCWQAAIFKVGDDCRQVETTAAGVTAAMFEDRKLTVFSAVTLVSLQDMLALQIIGLFKNIFQLVGLDLFVFPYRVVATAPGCGVIECIPDCKSRDQLGRQTDFGMYDYFRNQYGDESTLAFQKARYNFIRSMAAYSLLLFLLQIKDRHNGNIMLDSKGHLIHIDFGFMFESSPGGNLGWEPDIKLTDEMVMIMGGKMEATPFKWFMEMCVRGYLAVRYENMLRGGEAVTIDRSFFFALNCSPYMDAVVSLVTLMLDTGLPCFRGQTIKLLKGRFNPQMSEKEAAAFIIKVIQSCFLSSRSKTYDMLQYYQNQIPY</sequence>
<dbReference type="InterPro" id="IPR000403">
    <property type="entry name" value="PI3/4_kinase_cat_dom"/>
</dbReference>
<evidence type="ECO:0000259" key="5">
    <source>
        <dbReference type="PROSITE" id="PS50290"/>
    </source>
</evidence>
<reference evidence="7" key="1">
    <citation type="journal article" date="2004" name="Nature">
        <title>Genome duplication in the teleost fish Tetraodon nigroviridis reveals the early vertebrate proto-karyotype.</title>
        <authorList>
            <person name="Jaillon O."/>
            <person name="Aury J.-M."/>
            <person name="Brunet F."/>
            <person name="Petit J.-L."/>
            <person name="Stange-Thomann N."/>
            <person name="Mauceli E."/>
            <person name="Bouneau L."/>
            <person name="Fischer C."/>
            <person name="Ozouf-Costaz C."/>
            <person name="Bernot A."/>
            <person name="Nicaud S."/>
            <person name="Jaffe D."/>
            <person name="Fisher S."/>
            <person name="Lutfalla G."/>
            <person name="Dossat C."/>
            <person name="Segurens B."/>
            <person name="Dasilva C."/>
            <person name="Salanoubat M."/>
            <person name="Levy M."/>
            <person name="Boudet N."/>
            <person name="Castellano S."/>
            <person name="Anthouard V."/>
            <person name="Jubin C."/>
            <person name="Castelli V."/>
            <person name="Katinka M."/>
            <person name="Vacherie B."/>
            <person name="Biemont C."/>
            <person name="Skalli Z."/>
            <person name="Cattolico L."/>
            <person name="Poulain J."/>
            <person name="De Berardinis V."/>
            <person name="Cruaud C."/>
            <person name="Duprat S."/>
            <person name="Brottier P."/>
            <person name="Coutanceau J.-P."/>
            <person name="Gouzy J."/>
            <person name="Parra G."/>
            <person name="Lardier G."/>
            <person name="Chapple C."/>
            <person name="McKernan K.J."/>
            <person name="McEwan P."/>
            <person name="Bosak S."/>
            <person name="Kellis M."/>
            <person name="Volff J.-N."/>
            <person name="Guigo R."/>
            <person name="Zody M.C."/>
            <person name="Mesirov J."/>
            <person name="Lindblad-Toh K."/>
            <person name="Birren B."/>
            <person name="Nusbaum C."/>
            <person name="Kahn D."/>
            <person name="Robinson-Rechavi M."/>
            <person name="Laudet V."/>
            <person name="Schachter V."/>
            <person name="Quetier F."/>
            <person name="Saurin W."/>
            <person name="Scarpelli C."/>
            <person name="Wincker P."/>
            <person name="Lander E.S."/>
            <person name="Weissenbach J."/>
            <person name="Roest Crollius H."/>
        </authorList>
    </citation>
    <scope>NUCLEOTIDE SEQUENCE [LARGE SCALE GENOMIC DNA]</scope>
</reference>
<protein>
    <recommendedName>
        <fullName evidence="2">1-phosphatidylinositol 4-kinase</fullName>
        <ecNumber evidence="2">2.7.1.67</ecNumber>
    </recommendedName>
</protein>
<name>Q4S209_TETNG</name>
<comment type="similarity">
    <text evidence="1">Belongs to the PI3/PI4-kinase family. Type III PI4K subfamily.</text>
</comment>
<dbReference type="InterPro" id="IPR045495">
    <property type="entry name" value="PI4K_N"/>
</dbReference>
<dbReference type="EMBL" id="CAAE01014764">
    <property type="protein sequence ID" value="CAG05323.1"/>
    <property type="molecule type" value="Genomic_DNA"/>
</dbReference>
<dbReference type="KEGG" id="tng:GSTEN00025301G001"/>
<dbReference type="PROSITE" id="PS50290">
    <property type="entry name" value="PI3_4_KINASE_3"/>
    <property type="match status" value="1"/>
</dbReference>
<dbReference type="Pfam" id="PF00454">
    <property type="entry name" value="PI3_PI4_kinase"/>
    <property type="match status" value="1"/>
</dbReference>
<organism evidence="7">
    <name type="scientific">Tetraodon nigroviridis</name>
    <name type="common">Spotted green pufferfish</name>
    <name type="synonym">Chelonodon nigroviridis</name>
    <dbReference type="NCBI Taxonomy" id="99883"/>
    <lineage>
        <taxon>Eukaryota</taxon>
        <taxon>Metazoa</taxon>
        <taxon>Chordata</taxon>
        <taxon>Craniata</taxon>
        <taxon>Vertebrata</taxon>
        <taxon>Euteleostomi</taxon>
        <taxon>Actinopterygii</taxon>
        <taxon>Neopterygii</taxon>
        <taxon>Teleostei</taxon>
        <taxon>Neoteleostei</taxon>
        <taxon>Acanthomorphata</taxon>
        <taxon>Eupercaria</taxon>
        <taxon>Tetraodontiformes</taxon>
        <taxon>Tetradontoidea</taxon>
        <taxon>Tetraodontidae</taxon>
        <taxon>Tetraodon</taxon>
    </lineage>
</organism>
<dbReference type="InterPro" id="IPR001263">
    <property type="entry name" value="PI3K_accessory_dom"/>
</dbReference>
<accession>Q4S209</accession>
<dbReference type="Pfam" id="PF19274">
    <property type="entry name" value="PI4K_N"/>
    <property type="match status" value="3"/>
</dbReference>
<dbReference type="GO" id="GO:0005886">
    <property type="term" value="C:plasma membrane"/>
    <property type="evidence" value="ECO:0007669"/>
    <property type="project" value="TreeGrafter"/>
</dbReference>
<evidence type="ECO:0000256" key="1">
    <source>
        <dbReference type="ARBA" id="ARBA00006209"/>
    </source>
</evidence>
<dbReference type="Pfam" id="PF00613">
    <property type="entry name" value="PI3Ka"/>
    <property type="match status" value="1"/>
</dbReference>
<feature type="domain" description="PI3K/PI4K catalytic" evidence="5">
    <location>
        <begin position="1870"/>
        <end position="2200"/>
    </location>
</feature>
<dbReference type="SUPFAM" id="SSF56112">
    <property type="entry name" value="Protein kinase-like (PK-like)"/>
    <property type="match status" value="2"/>
</dbReference>
<dbReference type="GO" id="GO:0005737">
    <property type="term" value="C:cytoplasm"/>
    <property type="evidence" value="ECO:0007669"/>
    <property type="project" value="TreeGrafter"/>
</dbReference>
<evidence type="ECO:0000256" key="2">
    <source>
        <dbReference type="ARBA" id="ARBA00012169"/>
    </source>
</evidence>
<reference evidence="7" key="2">
    <citation type="submission" date="2004-02" db="EMBL/GenBank/DDBJ databases">
        <authorList>
            <consortium name="Genoscope"/>
            <consortium name="Whitehead Institute Centre for Genome Research"/>
        </authorList>
    </citation>
    <scope>NUCLEOTIDE SEQUENCE</scope>
</reference>
<dbReference type="GO" id="GO:0004430">
    <property type="term" value="F:1-phosphatidylinositol 4-kinase activity"/>
    <property type="evidence" value="ECO:0007669"/>
    <property type="project" value="UniProtKB-EC"/>
</dbReference>
<evidence type="ECO:0000313" key="7">
    <source>
        <dbReference type="EMBL" id="CAG05323.1"/>
    </source>
</evidence>
<proteinExistence type="inferred from homology"/>
<dbReference type="PANTHER" id="PTHR10048">
    <property type="entry name" value="PHOSPHATIDYLINOSITOL KINASE"/>
    <property type="match status" value="1"/>
</dbReference>
<keyword evidence="4" id="KW-0418">Kinase</keyword>
<dbReference type="EC" id="2.7.1.67" evidence="2"/>
<evidence type="ECO:0000256" key="4">
    <source>
        <dbReference type="ARBA" id="ARBA00022777"/>
    </source>
</evidence>
<dbReference type="Gene3D" id="3.30.1010.10">
    <property type="entry name" value="Phosphatidylinositol 3-kinase Catalytic Subunit, Chain A, domain 4"/>
    <property type="match status" value="2"/>
</dbReference>